<evidence type="ECO:0000313" key="1">
    <source>
        <dbReference type="EMBL" id="MDN4608629.1"/>
    </source>
</evidence>
<protein>
    <submittedName>
        <fullName evidence="1">Uncharacterized protein</fullName>
    </submittedName>
</protein>
<reference evidence="1" key="1">
    <citation type="submission" date="2023-03" db="EMBL/GenBank/DDBJ databases">
        <title>MT1 and MT2 Draft Genomes of Novel Species.</title>
        <authorList>
            <person name="Venkateswaran K."/>
        </authorList>
    </citation>
    <scope>NUCLEOTIDE SEQUENCE</scope>
    <source>
        <strain evidence="1">F6_3S_P_2</strain>
    </source>
</reference>
<keyword evidence="2" id="KW-1185">Reference proteome</keyword>
<dbReference type="RefSeq" id="WP_301244821.1">
    <property type="nucleotide sequence ID" value="NZ_JAROCC010000012.1"/>
</dbReference>
<evidence type="ECO:0000313" key="2">
    <source>
        <dbReference type="Proteomes" id="UP001175097"/>
    </source>
</evidence>
<name>A0ABT8JU83_9BACL</name>
<organism evidence="1 2">
    <name type="scientific">Sporosarcina highlanderae</name>
    <dbReference type="NCBI Taxonomy" id="3035916"/>
    <lineage>
        <taxon>Bacteria</taxon>
        <taxon>Bacillati</taxon>
        <taxon>Bacillota</taxon>
        <taxon>Bacilli</taxon>
        <taxon>Bacillales</taxon>
        <taxon>Caryophanaceae</taxon>
        <taxon>Sporosarcina</taxon>
    </lineage>
</organism>
<gene>
    <name evidence="1" type="ORF">P5G49_14300</name>
</gene>
<dbReference type="EMBL" id="JAROCC010000012">
    <property type="protein sequence ID" value="MDN4608629.1"/>
    <property type="molecule type" value="Genomic_DNA"/>
</dbReference>
<proteinExistence type="predicted"/>
<sequence length="91" mass="10585">MPDYFADLSDADISDLQRRLVRNDANDWPIIRYTYRAYVKCEYIGDYSLTRDQVKSLHVYDDGIAMLPNGEKFVGAPSLAKFAEYVRKGRR</sequence>
<accession>A0ABT8JU83</accession>
<comment type="caution">
    <text evidence="1">The sequence shown here is derived from an EMBL/GenBank/DDBJ whole genome shotgun (WGS) entry which is preliminary data.</text>
</comment>
<dbReference type="Proteomes" id="UP001175097">
    <property type="component" value="Unassembled WGS sequence"/>
</dbReference>